<gene>
    <name evidence="2" type="ORF">SAMN05192576_0842</name>
</gene>
<evidence type="ECO:0000313" key="3">
    <source>
        <dbReference type="Proteomes" id="UP000199004"/>
    </source>
</evidence>
<dbReference type="RefSeq" id="WP_245715113.1">
    <property type="nucleotide sequence ID" value="NZ_BKAE01000003.1"/>
</dbReference>
<name>A0A1G9VSA7_9ACTN</name>
<organism evidence="2 3">
    <name type="scientific">Nocardioides szechwanensis</name>
    <dbReference type="NCBI Taxonomy" id="1005944"/>
    <lineage>
        <taxon>Bacteria</taxon>
        <taxon>Bacillati</taxon>
        <taxon>Actinomycetota</taxon>
        <taxon>Actinomycetes</taxon>
        <taxon>Propionibacteriales</taxon>
        <taxon>Nocardioidaceae</taxon>
        <taxon>Nocardioides</taxon>
    </lineage>
</organism>
<keyword evidence="2" id="KW-0808">Transferase</keyword>
<dbReference type="SUPFAM" id="SSF56112">
    <property type="entry name" value="Protein kinase-like (PK-like)"/>
    <property type="match status" value="1"/>
</dbReference>
<dbReference type="EMBL" id="FNIC01000001">
    <property type="protein sequence ID" value="SDM74841.1"/>
    <property type="molecule type" value="Genomic_DNA"/>
</dbReference>
<dbReference type="STRING" id="1005944.SAMN05192576_0842"/>
<dbReference type="Gene3D" id="3.90.1200.10">
    <property type="match status" value="1"/>
</dbReference>
<protein>
    <submittedName>
        <fullName evidence="2">Predicted kinase, aminoglycoside phosphotransferase (APT) family</fullName>
    </submittedName>
</protein>
<keyword evidence="2" id="KW-0418">Kinase</keyword>
<feature type="domain" description="Aminoglycoside phosphotransferase" evidence="1">
    <location>
        <begin position="6"/>
        <end position="242"/>
    </location>
</feature>
<dbReference type="InterPro" id="IPR051678">
    <property type="entry name" value="AGP_Transferase"/>
</dbReference>
<dbReference type="InterPro" id="IPR002575">
    <property type="entry name" value="Aminoglycoside_PTrfase"/>
</dbReference>
<dbReference type="AlphaFoldDB" id="A0A1G9VSA7"/>
<dbReference type="PANTHER" id="PTHR21310">
    <property type="entry name" value="AMINOGLYCOSIDE PHOSPHOTRANSFERASE-RELATED-RELATED"/>
    <property type="match status" value="1"/>
</dbReference>
<dbReference type="PANTHER" id="PTHR21310:SF15">
    <property type="entry name" value="AMINOGLYCOSIDE PHOSPHOTRANSFERASE DOMAIN-CONTAINING PROTEIN"/>
    <property type="match status" value="1"/>
</dbReference>
<dbReference type="Proteomes" id="UP000199004">
    <property type="component" value="Unassembled WGS sequence"/>
</dbReference>
<proteinExistence type="predicted"/>
<keyword evidence="3" id="KW-1185">Reference proteome</keyword>
<dbReference type="InterPro" id="IPR011009">
    <property type="entry name" value="Kinase-like_dom_sf"/>
</dbReference>
<evidence type="ECO:0000259" key="1">
    <source>
        <dbReference type="Pfam" id="PF01636"/>
    </source>
</evidence>
<dbReference type="Pfam" id="PF01636">
    <property type="entry name" value="APH"/>
    <property type="match status" value="1"/>
</dbReference>
<reference evidence="2 3" key="1">
    <citation type="submission" date="2016-10" db="EMBL/GenBank/DDBJ databases">
        <authorList>
            <person name="de Groot N.N."/>
        </authorList>
    </citation>
    <scope>NUCLEOTIDE SEQUENCE [LARGE SCALE GENOMIC DNA]</scope>
    <source>
        <strain evidence="2 3">CGMCC 1.11147</strain>
    </source>
</reference>
<sequence length="296" mass="31398">MDFSSLTPMPGGWSGETFLAEAGGERQVVRIYARPRDVGGHAHEIDAAVLSLVRGLVPVAEVLEARRADPASGMPGLLVTSVLPGERADLVLPILDPTRLRRVGAAVGELLATLGGMPMLRPGSFIDGNLTLGDLEGPDGLPAWVAEHEERLVDWSAAELAGLRAVAFDAQELLDTVTRSCLVHSDLNPKNLLVDPDTCILTGVVDWEYAHAGHPFTDLGNVLRFDRDPAYVDAVLGAYADGRGTQPDVALALARAADVWALVDLAARGAENPVAARAHDLLRAVARSRDVHAEPT</sequence>
<evidence type="ECO:0000313" key="2">
    <source>
        <dbReference type="EMBL" id="SDM74841.1"/>
    </source>
</evidence>
<accession>A0A1G9VSA7</accession>
<dbReference type="GO" id="GO:0016301">
    <property type="term" value="F:kinase activity"/>
    <property type="evidence" value="ECO:0007669"/>
    <property type="project" value="UniProtKB-KW"/>
</dbReference>